<keyword evidence="1" id="KW-0472">Membrane</keyword>
<feature type="transmembrane region" description="Helical" evidence="1">
    <location>
        <begin position="56"/>
        <end position="74"/>
    </location>
</feature>
<evidence type="ECO:0000256" key="1">
    <source>
        <dbReference type="SAM" id="Phobius"/>
    </source>
</evidence>
<feature type="transmembrane region" description="Helical" evidence="1">
    <location>
        <begin position="181"/>
        <end position="203"/>
    </location>
</feature>
<feature type="domain" description="DUF6533" evidence="2">
    <location>
        <begin position="21"/>
        <end position="67"/>
    </location>
</feature>
<dbReference type="AlphaFoldDB" id="A0A8H6HE73"/>
<keyword evidence="1" id="KW-0812">Transmembrane</keyword>
<dbReference type="Proteomes" id="UP000521943">
    <property type="component" value="Unassembled WGS sequence"/>
</dbReference>
<dbReference type="Pfam" id="PF20151">
    <property type="entry name" value="DUF6533"/>
    <property type="match status" value="1"/>
</dbReference>
<accession>A0A8H6HE73</accession>
<keyword evidence="4" id="KW-1185">Reference proteome</keyword>
<dbReference type="EMBL" id="JACGCI010000118">
    <property type="protein sequence ID" value="KAF6744577.1"/>
    <property type="molecule type" value="Genomic_DNA"/>
</dbReference>
<reference evidence="3 4" key="1">
    <citation type="submission" date="2020-07" db="EMBL/GenBank/DDBJ databases">
        <title>Comparative genomics of pyrophilous fungi reveals a link between fire events and developmental genes.</title>
        <authorList>
            <consortium name="DOE Joint Genome Institute"/>
            <person name="Steindorff A.S."/>
            <person name="Carver A."/>
            <person name="Calhoun S."/>
            <person name="Stillman K."/>
            <person name="Liu H."/>
            <person name="Lipzen A."/>
            <person name="Pangilinan J."/>
            <person name="Labutti K."/>
            <person name="Bruns T.D."/>
            <person name="Grigoriev I.V."/>
        </authorList>
    </citation>
    <scope>NUCLEOTIDE SEQUENCE [LARGE SCALE GENOMIC DNA]</scope>
    <source>
        <strain evidence="3 4">CBS 144469</strain>
    </source>
</reference>
<gene>
    <name evidence="3" type="ORF">DFP72DRAFT_928381</name>
</gene>
<evidence type="ECO:0000313" key="3">
    <source>
        <dbReference type="EMBL" id="KAF6744577.1"/>
    </source>
</evidence>
<evidence type="ECO:0000313" key="4">
    <source>
        <dbReference type="Proteomes" id="UP000521943"/>
    </source>
</evidence>
<comment type="caution">
    <text evidence="3">The sequence shown here is derived from an EMBL/GenBank/DDBJ whole genome shotgun (WGS) entry which is preliminary data.</text>
</comment>
<organism evidence="3 4">
    <name type="scientific">Ephemerocybe angulata</name>
    <dbReference type="NCBI Taxonomy" id="980116"/>
    <lineage>
        <taxon>Eukaryota</taxon>
        <taxon>Fungi</taxon>
        <taxon>Dikarya</taxon>
        <taxon>Basidiomycota</taxon>
        <taxon>Agaricomycotina</taxon>
        <taxon>Agaricomycetes</taxon>
        <taxon>Agaricomycetidae</taxon>
        <taxon>Agaricales</taxon>
        <taxon>Agaricineae</taxon>
        <taxon>Psathyrellaceae</taxon>
        <taxon>Ephemerocybe</taxon>
    </lineage>
</organism>
<feature type="transmembrane region" description="Helical" evidence="1">
    <location>
        <begin position="223"/>
        <end position="242"/>
    </location>
</feature>
<feature type="transmembrane region" description="Helical" evidence="1">
    <location>
        <begin position="125"/>
        <end position="148"/>
    </location>
</feature>
<dbReference type="InterPro" id="IPR045340">
    <property type="entry name" value="DUF6533"/>
</dbReference>
<proteinExistence type="predicted"/>
<keyword evidence="1" id="KW-1133">Transmembrane helix</keyword>
<evidence type="ECO:0000259" key="2">
    <source>
        <dbReference type="Pfam" id="PF20151"/>
    </source>
</evidence>
<protein>
    <recommendedName>
        <fullName evidence="2">DUF6533 domain-containing protein</fullName>
    </recommendedName>
</protein>
<feature type="transmembrane region" description="Helical" evidence="1">
    <location>
        <begin position="94"/>
        <end position="118"/>
    </location>
</feature>
<name>A0A8H6HE73_9AGAR</name>
<dbReference type="OrthoDB" id="3037019at2759"/>
<sequence length="334" mass="37436">MSDITLEDAIAVVETWNVTNYVLLATFVGLLYYYVTTFDEEVAKIWPQPTFKLGRILFLALRYSTILAISLELTAGYPAYINMSIPACTNVFKLWWACVAMGNVFAEAIFWICLYALLGGKRKYVYLLGAGFMAFALPIIALQSVYIFPWHAAAVDPFESAILGKPCAYSTENSNLELYPIAAYIAFARAIVIAIVAVVTLFVRYRRHNSSLINVVKREGGMYYISAAVLHFFVGLTSNVGSGIEDRYAIAAAVRRFLIPIFADRLLLKMQRLYYPGTEIVSTMMFENKSHFDRRLREIANETGVEISTDGDGTMHGGDIPIELTRTRTDNQPV</sequence>
<feature type="transmembrane region" description="Helical" evidence="1">
    <location>
        <begin position="18"/>
        <end position="35"/>
    </location>
</feature>